<reference evidence="1" key="1">
    <citation type="submission" date="2017-05" db="EMBL/GenBank/DDBJ databases">
        <authorList>
            <person name="Varghese N."/>
            <person name="Submissions S."/>
        </authorList>
    </citation>
    <scope>NUCLEOTIDE SEQUENCE</scope>
    <source>
        <strain evidence="1">LMG 28168</strain>
    </source>
</reference>
<keyword evidence="2" id="KW-1185">Reference proteome</keyword>
<evidence type="ECO:0000313" key="1">
    <source>
        <dbReference type="EMBL" id="SMQ22169.1"/>
    </source>
</evidence>
<sequence>MYSSKQKRGFYDPAVHAVMPADVIEISAKYHAELLAGQGQGKVIEWGDDGVPVLADPQLPAPDELVAAERMWRDVQLALTDPLVARNRDEIEQGDPTSITAEQYAEMQAYRRQLRDWPQGEQFPLADHRPIAPLWMTEPLQ</sequence>
<dbReference type="EMBL" id="FXUY01000001">
    <property type="protein sequence ID" value="SMQ22169.1"/>
    <property type="molecule type" value="Genomic_DNA"/>
</dbReference>
<organism evidence="1 2">
    <name type="scientific">Pseudomonas helmanticensis</name>
    <dbReference type="NCBI Taxonomy" id="1471381"/>
    <lineage>
        <taxon>Bacteria</taxon>
        <taxon>Pseudomonadati</taxon>
        <taxon>Pseudomonadota</taxon>
        <taxon>Gammaproteobacteria</taxon>
        <taxon>Pseudomonadales</taxon>
        <taxon>Pseudomonadaceae</taxon>
        <taxon>Pseudomonas</taxon>
    </lineage>
</organism>
<evidence type="ECO:0000313" key="2">
    <source>
        <dbReference type="Proteomes" id="UP001158048"/>
    </source>
</evidence>
<name>A0ACD2TZG0_9PSED</name>
<proteinExistence type="predicted"/>
<accession>A0ACD2TZG0</accession>
<gene>
    <name evidence="1" type="ORF">SAMN04488483_0129</name>
</gene>
<protein>
    <submittedName>
        <fullName evidence="1">Uncharacterized protein</fullName>
    </submittedName>
</protein>
<comment type="caution">
    <text evidence="1">The sequence shown here is derived from an EMBL/GenBank/DDBJ whole genome shotgun (WGS) entry which is preliminary data.</text>
</comment>
<dbReference type="Proteomes" id="UP001158048">
    <property type="component" value="Unassembled WGS sequence"/>
</dbReference>